<evidence type="ECO:0000313" key="1">
    <source>
        <dbReference type="EMBL" id="KAG2570816.1"/>
    </source>
</evidence>
<dbReference type="Proteomes" id="UP000823388">
    <property type="component" value="Chromosome 7K"/>
</dbReference>
<sequence>MRTELGAGIEPIRTVSYHLSWASTYQAAAGSAPDEFCTWT</sequence>
<organism evidence="1 2">
    <name type="scientific">Panicum virgatum</name>
    <name type="common">Blackwell switchgrass</name>
    <dbReference type="NCBI Taxonomy" id="38727"/>
    <lineage>
        <taxon>Eukaryota</taxon>
        <taxon>Viridiplantae</taxon>
        <taxon>Streptophyta</taxon>
        <taxon>Embryophyta</taxon>
        <taxon>Tracheophyta</taxon>
        <taxon>Spermatophyta</taxon>
        <taxon>Magnoliopsida</taxon>
        <taxon>Liliopsida</taxon>
        <taxon>Poales</taxon>
        <taxon>Poaceae</taxon>
        <taxon>PACMAD clade</taxon>
        <taxon>Panicoideae</taxon>
        <taxon>Panicodae</taxon>
        <taxon>Paniceae</taxon>
        <taxon>Panicinae</taxon>
        <taxon>Panicum</taxon>
        <taxon>Panicum sect. Hiantes</taxon>
    </lineage>
</organism>
<comment type="caution">
    <text evidence="1">The sequence shown here is derived from an EMBL/GenBank/DDBJ whole genome shotgun (WGS) entry which is preliminary data.</text>
</comment>
<reference evidence="1" key="1">
    <citation type="submission" date="2020-05" db="EMBL/GenBank/DDBJ databases">
        <title>WGS assembly of Panicum virgatum.</title>
        <authorList>
            <person name="Lovell J.T."/>
            <person name="Jenkins J."/>
            <person name="Shu S."/>
            <person name="Juenger T.E."/>
            <person name="Schmutz J."/>
        </authorList>
    </citation>
    <scope>NUCLEOTIDE SEQUENCE</scope>
    <source>
        <strain evidence="1">AP13</strain>
    </source>
</reference>
<dbReference type="AlphaFoldDB" id="A0A8T0QJ85"/>
<keyword evidence="2" id="KW-1185">Reference proteome</keyword>
<proteinExistence type="predicted"/>
<dbReference type="EMBL" id="CM029049">
    <property type="protein sequence ID" value="KAG2570816.1"/>
    <property type="molecule type" value="Genomic_DNA"/>
</dbReference>
<evidence type="ECO:0000313" key="2">
    <source>
        <dbReference type="Proteomes" id="UP000823388"/>
    </source>
</evidence>
<gene>
    <name evidence="1" type="ORF">PVAP13_7KG083009</name>
</gene>
<protein>
    <submittedName>
        <fullName evidence="1">Uncharacterized protein</fullName>
    </submittedName>
</protein>
<name>A0A8T0QJ85_PANVG</name>
<accession>A0A8T0QJ85</accession>